<reference evidence="4 5" key="1">
    <citation type="submission" date="2015-10" db="EMBL/GenBank/DDBJ databases">
        <title>Corynebacteirum lowii and Corynebacterium oculi species nova, derived from human clinical disease and and emended description of Corynebacterium mastiditis.</title>
        <authorList>
            <person name="Bernard K."/>
            <person name="Pacheco A.L."/>
            <person name="Mcdougall C."/>
            <person name="Burtx T."/>
            <person name="Weibe D."/>
            <person name="Tyler S."/>
            <person name="Olson A.B."/>
            <person name="Cnockaert M."/>
            <person name="Eguchi H."/>
            <person name="Kuwahara T."/>
            <person name="Nakayama-Imaohji H."/>
            <person name="Boudewijins M."/>
            <person name="Van Hoecke F."/>
            <person name="Bernier A.-M."/>
            <person name="Vandamme P."/>
        </authorList>
    </citation>
    <scope>NUCLEOTIDE SEQUENCE [LARGE SCALE GENOMIC DNA]</scope>
    <source>
        <strain evidence="4 5">NML 130210</strain>
    </source>
</reference>
<dbReference type="InterPro" id="IPR036291">
    <property type="entry name" value="NAD(P)-bd_dom_sf"/>
</dbReference>
<dbReference type="Proteomes" id="UP000050517">
    <property type="component" value="Unassembled WGS sequence"/>
</dbReference>
<dbReference type="InterPro" id="IPR051606">
    <property type="entry name" value="Polyketide_Oxido-like"/>
</dbReference>
<evidence type="ECO:0000313" key="5">
    <source>
        <dbReference type="Proteomes" id="UP000050517"/>
    </source>
</evidence>
<dbReference type="InterPro" id="IPR016040">
    <property type="entry name" value="NAD(P)-bd_dom"/>
</dbReference>
<sequence>MHLHREALISASLDIVDRYGLADLSMRRLARHLGVTPGALYWHVESKQHLLEMVARHMLAPALGAAPTGDTPLDPVRYARLVRSCLLSHRDGAEIVTAGLSMPDLHREVVAAGRRVLGGDAVTSRTFLAFVLGSATLEQAQRQLREVTGLGADAHPEANAEEFFVLGITAVLSGLKKEKSSPASFRGERMSRIVIMGATGMIGSAVAAEARSRGHEVLGLSRHIPAPEKRVEGVEYHEGEVSDTGALLDAARGADALVVTVPINRATGEADAIVEAHRSLIAAAPDTRVIVVGGAGGLQADENTLLVDTPDFPEEYRAEARAFVRILALYRQAPEALDWTMLAPSPEIAPGPAAASHRLSTDSPAGSFVSTGTFAVALLDEVENPRHRRARFSVADAE</sequence>
<dbReference type="Pfam" id="PF00440">
    <property type="entry name" value="TetR_N"/>
    <property type="match status" value="1"/>
</dbReference>
<dbReference type="Gene3D" id="3.40.50.720">
    <property type="entry name" value="NAD(P)-binding Rossmann-like Domain"/>
    <property type="match status" value="1"/>
</dbReference>
<dbReference type="Pfam" id="PF13460">
    <property type="entry name" value="NAD_binding_10"/>
    <property type="match status" value="1"/>
</dbReference>
<dbReference type="AlphaFoldDB" id="A0A0Q1DYE0"/>
<dbReference type="InterPro" id="IPR036271">
    <property type="entry name" value="Tet_transcr_reg_TetR-rel_C_sf"/>
</dbReference>
<dbReference type="Gene3D" id="1.10.10.60">
    <property type="entry name" value="Homeodomain-like"/>
    <property type="match status" value="1"/>
</dbReference>
<evidence type="ECO:0000256" key="2">
    <source>
        <dbReference type="PROSITE-ProRule" id="PRU00335"/>
    </source>
</evidence>
<dbReference type="InterPro" id="IPR001647">
    <property type="entry name" value="HTH_TetR"/>
</dbReference>
<keyword evidence="1 2" id="KW-0238">DNA-binding</keyword>
<dbReference type="PROSITE" id="PS50977">
    <property type="entry name" value="HTH_TETR_2"/>
    <property type="match status" value="1"/>
</dbReference>
<dbReference type="STRING" id="1544416.Cocul_00401"/>
<dbReference type="GO" id="GO:0003677">
    <property type="term" value="F:DNA binding"/>
    <property type="evidence" value="ECO:0007669"/>
    <property type="project" value="UniProtKB-UniRule"/>
</dbReference>
<feature type="domain" description="HTH tetR-type" evidence="3">
    <location>
        <begin position="2"/>
        <end position="62"/>
    </location>
</feature>
<dbReference type="OrthoDB" id="3191258at2"/>
<dbReference type="EMBL" id="LKST01000001">
    <property type="protein sequence ID" value="KQB85263.1"/>
    <property type="molecule type" value="Genomic_DNA"/>
</dbReference>
<dbReference type="SUPFAM" id="SSF48498">
    <property type="entry name" value="Tetracyclin repressor-like, C-terminal domain"/>
    <property type="match status" value="1"/>
</dbReference>
<gene>
    <name evidence="4" type="primary">tetR</name>
    <name evidence="4" type="ORF">Cocul_00401</name>
</gene>
<dbReference type="PANTHER" id="PTHR43355:SF2">
    <property type="entry name" value="FLAVIN REDUCTASE (NADPH)"/>
    <property type="match status" value="1"/>
</dbReference>
<dbReference type="PROSITE" id="PS01081">
    <property type="entry name" value="HTH_TETR_1"/>
    <property type="match status" value="1"/>
</dbReference>
<dbReference type="PATRIC" id="fig|1544416.3.peg.405"/>
<dbReference type="PANTHER" id="PTHR43355">
    <property type="entry name" value="FLAVIN REDUCTASE (NADPH)"/>
    <property type="match status" value="1"/>
</dbReference>
<keyword evidence="5" id="KW-1185">Reference proteome</keyword>
<dbReference type="Gene3D" id="1.10.357.10">
    <property type="entry name" value="Tetracycline Repressor, domain 2"/>
    <property type="match status" value="1"/>
</dbReference>
<name>A0A0Q1DYE0_9CORY</name>
<dbReference type="InterPro" id="IPR023772">
    <property type="entry name" value="DNA-bd_HTH_TetR-type_CS"/>
</dbReference>
<dbReference type="InterPro" id="IPR009057">
    <property type="entry name" value="Homeodomain-like_sf"/>
</dbReference>
<proteinExistence type="predicted"/>
<comment type="caution">
    <text evidence="4">The sequence shown here is derived from an EMBL/GenBank/DDBJ whole genome shotgun (WGS) entry which is preliminary data.</text>
</comment>
<accession>A0A0Q1DYE0</accession>
<evidence type="ECO:0000256" key="1">
    <source>
        <dbReference type="ARBA" id="ARBA00023125"/>
    </source>
</evidence>
<evidence type="ECO:0000313" key="4">
    <source>
        <dbReference type="EMBL" id="KQB85263.1"/>
    </source>
</evidence>
<organism evidence="4 5">
    <name type="scientific">Corynebacterium oculi</name>
    <dbReference type="NCBI Taxonomy" id="1544416"/>
    <lineage>
        <taxon>Bacteria</taxon>
        <taxon>Bacillati</taxon>
        <taxon>Actinomycetota</taxon>
        <taxon>Actinomycetes</taxon>
        <taxon>Mycobacteriales</taxon>
        <taxon>Corynebacteriaceae</taxon>
        <taxon>Corynebacterium</taxon>
    </lineage>
</organism>
<dbReference type="GO" id="GO:0016646">
    <property type="term" value="F:oxidoreductase activity, acting on the CH-NH group of donors, NAD or NADP as acceptor"/>
    <property type="evidence" value="ECO:0007669"/>
    <property type="project" value="TreeGrafter"/>
</dbReference>
<dbReference type="RefSeq" id="WP_082422112.1">
    <property type="nucleotide sequence ID" value="NZ_LKST01000001.1"/>
</dbReference>
<feature type="DNA-binding region" description="H-T-H motif" evidence="2">
    <location>
        <begin position="25"/>
        <end position="44"/>
    </location>
</feature>
<dbReference type="SUPFAM" id="SSF51735">
    <property type="entry name" value="NAD(P)-binding Rossmann-fold domains"/>
    <property type="match status" value="1"/>
</dbReference>
<dbReference type="PRINTS" id="PR00455">
    <property type="entry name" value="HTHTETR"/>
</dbReference>
<protein>
    <submittedName>
        <fullName evidence="4">Tetracycline repressor protein class A from transposon 1721</fullName>
    </submittedName>
</protein>
<evidence type="ECO:0000259" key="3">
    <source>
        <dbReference type="PROSITE" id="PS50977"/>
    </source>
</evidence>
<dbReference type="SUPFAM" id="SSF46689">
    <property type="entry name" value="Homeodomain-like"/>
    <property type="match status" value="1"/>
</dbReference>